<sequence length="1605" mass="176998">MFPSKAKAPFGGGGFGGFKTSTTTLSYLTPPPDFSAIPPGVVVPFKNLLKKDSTTKEKALQDVLAYVHALGSDAQLDEALIDVYIELYPRLSIDDSARVREFSHQLLFHLLNAAKKRMAKRLPTFVGPWLAGTFDRDKRAARAASDALASFLQTKEKEEAFWKAVQTRALEFATEALKETPDTLSDERSTTKQDSDAKYYRVVGASLSLALSLLRKGDLNALQDGLASYLEVDALWTMSTAEDSFVRKAFYQFLHTLLKTKPELLKPQLQKVGKSIVSESLKKSQAGSAPDLLKVMTSLTKNFPQVWGSQKHPLQRLQQFVFQGSQGGAEEYWQALDQLLEALPEKSPPVQVVSTFLGSMRKGIADRLENRTGRSQAFRSYARVLEVFLGNSPLSTSFLEENLSNLTRQYSHPSPESSLPAPQRPDFLAEAWLVVSKHSDDETRGAVAEEWQKLEAAFLSRMAASLPEVSEGYQKSQDAIASEGERWFSFAAKVLDQEGDKDTPLTTVTKTSLTQVLNGALDLLTRRNFKPFGAAAVIQSAFRHCPRLCTQNHLLASLFPPDHDEVYTIIVASPSLPYLVSDLNMSSGGADSRLETIWTSLVEAALQLSDRSAAVSAARVLIGVPSVAAYAQQLMGLQTFLVSTWKEYAHGANTSPLKDLCEATLSYDILSEESLTAVATDIISGLEIPGISQSAIAALELVLTKRPELLSENDDLHVRLVSRLLALTELSDASISGKARRLRLLLDERPTGQNPTARILENHLGEAGPSSLEVDTLVQQAITTLKSGAVSAEDVFPSSTIWMNELSTFLVRAPNPSLSLTSSMGGAYFLVQGNPNAKPPSPNRDSSGRSVPARMALFTTKLLASGVQLSSIPPEFQLELVYLMCLTEAIAGDQISAAQTGGLWRDGPETEADVQEFCDLSSAAVRAIIADCGDWADWDMSGDTLVERLINFMFHEAVGLSPAAFYTAKALSSFLQLLVQTHGGPPAKLEAWLTRLGAMRAAPNTTMITAAFLTGFGEALASSKLVATLCARLISEMPGFPKVSSTVPRALPFLVLLNLCMDVYEAGEVPVETRKQVLALQQFTRWADIPEELGYQAASETCKAITRVIPGTQSTYGQYWEKAIEYCIWLWNKAADDKPDERLPYIFASLKLMQALHAVEDPNDDLEEALASHRNAESSALLELLSIPRNSTLSLPSELVDALLARAVRKMPDVQLGDLEDVYEAVASESREIQKAAFGLLHKALPAAQEDINLAVVMDKKAANLPDELLSLLLNAPNPDDYTDEDLAQFPVAIRSYLLAWHLVFDAYSKASFRVRNDYTENLRAGKHLDPLLRFLVDVLGHALARALDLDKEGFTAEHIRSYSIDLADSEPAERGMNWLLIHLFYLILKYIPGLFKMWYLDCGSKQTKNTIQVWMQRFFSPLIISDALDEVVEWSSQQEEQGDADIQEIIVKVSKKSREITAGYPVDDDAATISLHVPESYPLDPVDVVSVKRVAVKEDKWQSWLKATKAVIMFGNCSLVDGLMAFRRNISLALKGQEECAICYSIIAQDKTLPDKKCGTCNHYFHKICLYKWFQNSGRNTCPLCRNAIDYLGSDTKRRRPEHE</sequence>
<dbReference type="SMART" id="SM01197">
    <property type="entry name" value="FANCL_C"/>
    <property type="match status" value="1"/>
</dbReference>
<evidence type="ECO:0000313" key="19">
    <source>
        <dbReference type="Proteomes" id="UP001197093"/>
    </source>
</evidence>
<dbReference type="Gene3D" id="3.30.40.10">
    <property type="entry name" value="Zinc/RING finger domain, C3HC4 (zinc finger)"/>
    <property type="match status" value="1"/>
</dbReference>
<dbReference type="CDD" id="cd16491">
    <property type="entry name" value="RING-CH-C4HC3_LTN1"/>
    <property type="match status" value="1"/>
</dbReference>
<dbReference type="InterPro" id="IPR054477">
    <property type="entry name" value="LTN1_E3_ligase_6th"/>
</dbReference>
<dbReference type="SUPFAM" id="SSF48371">
    <property type="entry name" value="ARM repeat"/>
    <property type="match status" value="1"/>
</dbReference>
<evidence type="ECO:0000256" key="11">
    <source>
        <dbReference type="ARBA" id="ARBA00022771"/>
    </source>
</evidence>
<dbReference type="Proteomes" id="UP001197093">
    <property type="component" value="Unassembled WGS sequence"/>
</dbReference>
<evidence type="ECO:0000256" key="10">
    <source>
        <dbReference type="ARBA" id="ARBA00022737"/>
    </source>
</evidence>
<accession>A0AAD4HZV5</accession>
<keyword evidence="7" id="KW-0963">Cytoplasm</keyword>
<evidence type="ECO:0000256" key="12">
    <source>
        <dbReference type="ARBA" id="ARBA00022786"/>
    </source>
</evidence>
<dbReference type="GO" id="GO:1990116">
    <property type="term" value="P:ribosome-associated ubiquitin-dependent protein catabolic process"/>
    <property type="evidence" value="ECO:0007669"/>
    <property type="project" value="UniProtKB-UniRule"/>
</dbReference>
<dbReference type="EMBL" id="JAHCVI010000003">
    <property type="protein sequence ID" value="KAG7287268.1"/>
    <property type="molecule type" value="Genomic_DNA"/>
</dbReference>
<dbReference type="EC" id="2.3.2.27" evidence="5 16"/>
<evidence type="ECO:0000256" key="15">
    <source>
        <dbReference type="PROSITE-ProRule" id="PRU00175"/>
    </source>
</evidence>
<evidence type="ECO:0000256" key="14">
    <source>
        <dbReference type="ARBA" id="ARBA00055150"/>
    </source>
</evidence>
<dbReference type="InterPro" id="IPR054478">
    <property type="entry name" value="LTN1_UBC"/>
</dbReference>
<dbReference type="Pfam" id="PF13639">
    <property type="entry name" value="zf-RING_2"/>
    <property type="match status" value="1"/>
</dbReference>
<dbReference type="Pfam" id="PF22999">
    <property type="entry name" value="LTN1_E3_ligase_6th"/>
    <property type="match status" value="1"/>
</dbReference>
<evidence type="ECO:0000256" key="16">
    <source>
        <dbReference type="RuleBase" id="RU367090"/>
    </source>
</evidence>
<feature type="domain" description="RING-type" evidence="17">
    <location>
        <begin position="1541"/>
        <end position="1587"/>
    </location>
</feature>
<comment type="caution">
    <text evidence="18">The sequence shown here is derived from an EMBL/GenBank/DDBJ whole genome shotgun (WGS) entry which is preliminary data.</text>
</comment>
<comment type="subcellular location">
    <subcellularLocation>
        <location evidence="2">Cytoplasm</location>
        <location evidence="2">Cytosol</location>
    </subcellularLocation>
</comment>
<dbReference type="InterPro" id="IPR013083">
    <property type="entry name" value="Znf_RING/FYVE/PHD"/>
</dbReference>
<dbReference type="Gene3D" id="1.25.10.10">
    <property type="entry name" value="Leucine-rich Repeat Variant"/>
    <property type="match status" value="1"/>
</dbReference>
<keyword evidence="9 16" id="KW-0479">Metal-binding</keyword>
<dbReference type="PROSITE" id="PS50089">
    <property type="entry name" value="ZF_RING_2"/>
    <property type="match status" value="1"/>
</dbReference>
<comment type="function">
    <text evidence="16">E3 ubiquitin-protein ligase. Component of the ribosome quality control complex (RQC), a ribosome-associated complex that mediates ubiquitination and extraction of incompletely synthesized nascent chains for proteasomal degradation.</text>
</comment>
<dbReference type="GO" id="GO:0005829">
    <property type="term" value="C:cytosol"/>
    <property type="evidence" value="ECO:0007669"/>
    <property type="project" value="UniProtKB-SubCell"/>
</dbReference>
<evidence type="ECO:0000256" key="9">
    <source>
        <dbReference type="ARBA" id="ARBA00022723"/>
    </source>
</evidence>
<evidence type="ECO:0000256" key="5">
    <source>
        <dbReference type="ARBA" id="ARBA00012483"/>
    </source>
</evidence>
<dbReference type="SMART" id="SM00744">
    <property type="entry name" value="RINGv"/>
    <property type="match status" value="1"/>
</dbReference>
<comment type="function">
    <text evidence="14">E3 ubiquitin-protein ligase component of the ribosome quality control complex (RQC), a ribosome-associated complex that mediates ubiquitination and extraction of incompletely synthesized nascent chains for proteasomal degradation. Mediates ubiquitination of proteins derived from mRNAs lacking stop codons (non-stop proteins) and other translation arrest products induced by poly-lysine sequences and tandem rare codons. Ubiquitination leads to CDC48 recruitment for extraction and degradation of the incomplete translation product. May indirectly play a role in chromatin function and transcription.</text>
</comment>
<comment type="subunit">
    <text evidence="16">Component of the ribosome quality control complex (RQC).</text>
</comment>
<dbReference type="GO" id="GO:0043023">
    <property type="term" value="F:ribosomal large subunit binding"/>
    <property type="evidence" value="ECO:0007669"/>
    <property type="project" value="TreeGrafter"/>
</dbReference>
<organism evidence="18 19">
    <name type="scientific">Staphylotrichum longicolle</name>
    <dbReference type="NCBI Taxonomy" id="669026"/>
    <lineage>
        <taxon>Eukaryota</taxon>
        <taxon>Fungi</taxon>
        <taxon>Dikarya</taxon>
        <taxon>Ascomycota</taxon>
        <taxon>Pezizomycotina</taxon>
        <taxon>Sordariomycetes</taxon>
        <taxon>Sordariomycetidae</taxon>
        <taxon>Sordariales</taxon>
        <taxon>Chaetomiaceae</taxon>
        <taxon>Staphylotrichum</taxon>
    </lineage>
</organism>
<dbReference type="InterPro" id="IPR016024">
    <property type="entry name" value="ARM-type_fold"/>
</dbReference>
<dbReference type="PANTHER" id="PTHR12389:SF0">
    <property type="entry name" value="E3 UBIQUITIN-PROTEIN LIGASE LISTERIN"/>
    <property type="match status" value="1"/>
</dbReference>
<reference evidence="18" key="1">
    <citation type="submission" date="2023-02" db="EMBL/GenBank/DDBJ databases">
        <authorList>
            <person name="Palmer J.M."/>
        </authorList>
    </citation>
    <scope>NUCLEOTIDE SEQUENCE</scope>
    <source>
        <strain evidence="18">FW57</strain>
    </source>
</reference>
<keyword evidence="13 16" id="KW-0862">Zinc</keyword>
<comment type="catalytic activity">
    <reaction evidence="1 16">
        <text>S-ubiquitinyl-[E2 ubiquitin-conjugating enzyme]-L-cysteine + [acceptor protein]-L-lysine = [E2 ubiquitin-conjugating enzyme]-L-cysteine + N(6)-ubiquitinyl-[acceptor protein]-L-lysine.</text>
        <dbReference type="EC" id="2.3.2.27"/>
    </reaction>
</comment>
<dbReference type="Pfam" id="PF23280">
    <property type="entry name" value="TPR_26"/>
    <property type="match status" value="1"/>
</dbReference>
<keyword evidence="12 16" id="KW-0833">Ubl conjugation pathway</keyword>
<comment type="similarity">
    <text evidence="4 16">Belongs to the LTN1 family.</text>
</comment>
<evidence type="ECO:0000256" key="4">
    <source>
        <dbReference type="ARBA" id="ARBA00007997"/>
    </source>
</evidence>
<keyword evidence="8 16" id="KW-0808">Transferase</keyword>
<keyword evidence="11 15" id="KW-0863">Zinc-finger</keyword>
<dbReference type="PANTHER" id="PTHR12389">
    <property type="entry name" value="ZINC FINGER PROTEIN 294"/>
    <property type="match status" value="1"/>
</dbReference>
<evidence type="ECO:0000256" key="1">
    <source>
        <dbReference type="ARBA" id="ARBA00000900"/>
    </source>
</evidence>
<dbReference type="Pfam" id="PF23009">
    <property type="entry name" value="UBC_like"/>
    <property type="match status" value="1"/>
</dbReference>
<dbReference type="InterPro" id="IPR039795">
    <property type="entry name" value="LTN1/Rkr1"/>
</dbReference>
<evidence type="ECO:0000256" key="13">
    <source>
        <dbReference type="ARBA" id="ARBA00022833"/>
    </source>
</evidence>
<dbReference type="FunFam" id="3.30.40.10:FF:000038">
    <property type="entry name" value="E3 ubiquitin-protein ligase listerin"/>
    <property type="match status" value="1"/>
</dbReference>
<dbReference type="GO" id="GO:0008270">
    <property type="term" value="F:zinc ion binding"/>
    <property type="evidence" value="ECO:0007669"/>
    <property type="project" value="UniProtKB-KW"/>
</dbReference>
<evidence type="ECO:0000256" key="8">
    <source>
        <dbReference type="ARBA" id="ARBA00022679"/>
    </source>
</evidence>
<evidence type="ECO:0000256" key="6">
    <source>
        <dbReference type="ARBA" id="ARBA00017157"/>
    </source>
</evidence>
<dbReference type="GO" id="GO:0072344">
    <property type="term" value="P:rescue of stalled ribosome"/>
    <property type="evidence" value="ECO:0007669"/>
    <property type="project" value="UniProtKB-UniRule"/>
</dbReference>
<evidence type="ECO:0000313" key="18">
    <source>
        <dbReference type="EMBL" id="KAG7287268.1"/>
    </source>
</evidence>
<comment type="pathway">
    <text evidence="3 16">Protein modification; protein ubiquitination.</text>
</comment>
<gene>
    <name evidence="18" type="ORF">NEMBOFW57_006775</name>
</gene>
<dbReference type="InterPro" id="IPR011016">
    <property type="entry name" value="Znf_RING-CH"/>
</dbReference>
<dbReference type="SMART" id="SM00184">
    <property type="entry name" value="RING"/>
    <property type="match status" value="1"/>
</dbReference>
<evidence type="ECO:0000259" key="17">
    <source>
        <dbReference type="PROSITE" id="PS50089"/>
    </source>
</evidence>
<dbReference type="GO" id="GO:0061630">
    <property type="term" value="F:ubiquitin protein ligase activity"/>
    <property type="evidence" value="ECO:0007669"/>
    <property type="project" value="UniProtKB-UniRule"/>
</dbReference>
<protein>
    <recommendedName>
        <fullName evidence="6 16">E3 ubiquitin-protein ligase listerin</fullName>
        <ecNumber evidence="5 16">2.3.2.27</ecNumber>
    </recommendedName>
    <alternativeName>
        <fullName evidence="16">RING-type E3 ubiquitin transferase listerin</fullName>
    </alternativeName>
</protein>
<keyword evidence="19" id="KW-1185">Reference proteome</keyword>
<dbReference type="Pfam" id="PF22958">
    <property type="entry name" value="Ltn1_1st"/>
    <property type="match status" value="1"/>
</dbReference>
<evidence type="ECO:0000256" key="7">
    <source>
        <dbReference type="ARBA" id="ARBA00022490"/>
    </source>
</evidence>
<dbReference type="InterPro" id="IPR001841">
    <property type="entry name" value="Znf_RING"/>
</dbReference>
<evidence type="ECO:0000256" key="3">
    <source>
        <dbReference type="ARBA" id="ARBA00004906"/>
    </source>
</evidence>
<keyword evidence="10" id="KW-0677">Repeat</keyword>
<dbReference type="SUPFAM" id="SSF57850">
    <property type="entry name" value="RING/U-box"/>
    <property type="match status" value="1"/>
</dbReference>
<evidence type="ECO:0000256" key="2">
    <source>
        <dbReference type="ARBA" id="ARBA00004514"/>
    </source>
</evidence>
<dbReference type="InterPro" id="IPR054476">
    <property type="entry name" value="Ltn1_N"/>
</dbReference>
<name>A0AAD4HZV5_9PEZI</name>
<dbReference type="GO" id="GO:1990112">
    <property type="term" value="C:RQC complex"/>
    <property type="evidence" value="ECO:0007669"/>
    <property type="project" value="UniProtKB-UniRule"/>
</dbReference>
<dbReference type="InterPro" id="IPR057030">
    <property type="entry name" value="TPR_Rkr-1"/>
</dbReference>
<dbReference type="InterPro" id="IPR039804">
    <property type="entry name" value="RING-CH-C4HC3_LTN1"/>
</dbReference>
<dbReference type="InterPro" id="IPR011989">
    <property type="entry name" value="ARM-like"/>
</dbReference>
<proteinExistence type="inferred from homology"/>